<proteinExistence type="predicted"/>
<dbReference type="AlphaFoldDB" id="A0A0F9B204"/>
<organism evidence="1">
    <name type="scientific">marine sediment metagenome</name>
    <dbReference type="NCBI Taxonomy" id="412755"/>
    <lineage>
        <taxon>unclassified sequences</taxon>
        <taxon>metagenomes</taxon>
        <taxon>ecological metagenomes</taxon>
    </lineage>
</organism>
<dbReference type="EMBL" id="LAZR01039967">
    <property type="protein sequence ID" value="KKL15685.1"/>
    <property type="molecule type" value="Genomic_DNA"/>
</dbReference>
<name>A0A0F9B204_9ZZZZ</name>
<accession>A0A0F9B204</accession>
<sequence length="57" mass="6179">MSSAEDREEQLRYAPDCSFCHDEAPHCDCCGACGGRYDLDADNLCDDCVAFDGVVSP</sequence>
<protein>
    <submittedName>
        <fullName evidence="1">Uncharacterized protein</fullName>
    </submittedName>
</protein>
<reference evidence="1" key="1">
    <citation type="journal article" date="2015" name="Nature">
        <title>Complex archaea that bridge the gap between prokaryotes and eukaryotes.</title>
        <authorList>
            <person name="Spang A."/>
            <person name="Saw J.H."/>
            <person name="Jorgensen S.L."/>
            <person name="Zaremba-Niedzwiedzka K."/>
            <person name="Martijn J."/>
            <person name="Lind A.E."/>
            <person name="van Eijk R."/>
            <person name="Schleper C."/>
            <person name="Guy L."/>
            <person name="Ettema T.J."/>
        </authorList>
    </citation>
    <scope>NUCLEOTIDE SEQUENCE</scope>
</reference>
<gene>
    <name evidence="1" type="ORF">LCGC14_2503130</name>
</gene>
<evidence type="ECO:0000313" key="1">
    <source>
        <dbReference type="EMBL" id="KKL15685.1"/>
    </source>
</evidence>
<comment type="caution">
    <text evidence="1">The sequence shown here is derived from an EMBL/GenBank/DDBJ whole genome shotgun (WGS) entry which is preliminary data.</text>
</comment>